<keyword evidence="2" id="KW-1185">Reference proteome</keyword>
<dbReference type="Pfam" id="PF06531">
    <property type="entry name" value="DUF1108"/>
    <property type="match status" value="1"/>
</dbReference>
<protein>
    <recommendedName>
        <fullName evidence="3">DUF1108 domain-containing protein</fullName>
    </recommendedName>
</protein>
<dbReference type="RefSeq" id="YP_009835634.1">
    <property type="nucleotide sequence ID" value="NC_048681.1"/>
</dbReference>
<dbReference type="InterPro" id="IPR009494">
    <property type="entry name" value="DUF1108"/>
</dbReference>
<sequence length="89" mass="10572">MSTMYYKIGDVCQKVINVDGFDFKLAVKKQDYSILVNVLDLEDRFIDGINITDENDLYTALDILNQSIYEWIEENTDERDRLINLVMRW</sequence>
<reference evidence="2" key="1">
    <citation type="submission" date="2017-10" db="EMBL/GenBank/DDBJ databases">
        <title>Characterization of PVL bacteriophage from community-associated Staphylococcus aureus in Western Australia.</title>
        <authorList>
            <person name="O'Brien F.G."/>
            <person name="Baines S.L."/>
            <person name="Howden B.P."/>
            <person name="Coombs G.W."/>
        </authorList>
    </citation>
    <scope>NUCLEOTIDE SEQUENCE [LARGE SCALE GENOMIC DNA]</scope>
</reference>
<organism evidence="1 2">
    <name type="scientific">Staphylococcus phage phiSa2wa_st22</name>
    <dbReference type="NCBI Taxonomy" id="2060949"/>
    <lineage>
        <taxon>Viruses</taxon>
        <taxon>Duplodnaviria</taxon>
        <taxon>Heunggongvirae</taxon>
        <taxon>Uroviricota</taxon>
        <taxon>Caudoviricetes</taxon>
        <taxon>Bronfenbrennervirinae</taxon>
        <taxon>Biseptimavirus</taxon>
        <taxon>Biseptimavirus st22</taxon>
    </lineage>
</organism>
<dbReference type="EMBL" id="MG029510">
    <property type="protein sequence ID" value="AUM57768.1"/>
    <property type="molecule type" value="Genomic_DNA"/>
</dbReference>
<accession>A0A2I6PDH1</accession>
<dbReference type="KEGG" id="vg:55605715"/>
<evidence type="ECO:0000313" key="1">
    <source>
        <dbReference type="EMBL" id="AUM57768.1"/>
    </source>
</evidence>
<name>A0A2I6PDH1_9CAUD</name>
<dbReference type="GeneID" id="55605715"/>
<proteinExistence type="predicted"/>
<dbReference type="Proteomes" id="UP000241758">
    <property type="component" value="Segment"/>
</dbReference>
<evidence type="ECO:0008006" key="3">
    <source>
        <dbReference type="Google" id="ProtNLM"/>
    </source>
</evidence>
<evidence type="ECO:0000313" key="2">
    <source>
        <dbReference type="Proteomes" id="UP000241758"/>
    </source>
</evidence>